<dbReference type="InterPro" id="IPR003795">
    <property type="entry name" value="DUF192"/>
</dbReference>
<reference evidence="1 2" key="1">
    <citation type="submission" date="2013-12" db="EMBL/GenBank/DDBJ databases">
        <authorList>
            <consortium name="DOE Joint Genome Institute"/>
            <person name="Smidt H."/>
            <person name="Huntemann M."/>
            <person name="Han J."/>
            <person name="Chen A."/>
            <person name="Kyrpides N."/>
            <person name="Mavromatis K."/>
            <person name="Markowitz V."/>
            <person name="Palaniappan K."/>
            <person name="Ivanova N."/>
            <person name="Schaumberg A."/>
            <person name="Pati A."/>
            <person name="Liolios K."/>
            <person name="Nordberg H.P."/>
            <person name="Cantor M.N."/>
            <person name="Hua S.X."/>
            <person name="Woyke T."/>
        </authorList>
    </citation>
    <scope>NUCLEOTIDE SEQUENCE [LARGE SCALE GENOMIC DNA]</scope>
    <source>
        <strain evidence="2">DSM 15288</strain>
    </source>
</reference>
<dbReference type="eggNOG" id="COG1430">
    <property type="taxonomic scope" value="Bacteria"/>
</dbReference>
<sequence>MTTVSLENFRTGETIASSVMYADSFWPRLRGLLGRSPLKPYEGLWLIPCQQVHMFGMKYSLSIWFINSRGEVCYILDQLKPGKISPHIKEASSILELPVGWAQKTGTRVGDVLIQSVNH</sequence>
<dbReference type="KEGG" id="dmt:DESME_07215"/>
<proteinExistence type="predicted"/>
<evidence type="ECO:0000313" key="1">
    <source>
        <dbReference type="EMBL" id="AHF06878.1"/>
    </source>
</evidence>
<dbReference type="InterPro" id="IPR038695">
    <property type="entry name" value="Saro_0823-like_sf"/>
</dbReference>
<gene>
    <name evidence="1" type="ORF">DESME_07215</name>
</gene>
<dbReference type="HOGENOM" id="CLU_097039_4_0_9"/>
<keyword evidence="2" id="KW-1185">Reference proteome</keyword>
<dbReference type="STRING" id="871968.DESME_07215"/>
<dbReference type="Gene3D" id="2.60.120.1140">
    <property type="entry name" value="Protein of unknown function DUF192"/>
    <property type="match status" value="1"/>
</dbReference>
<dbReference type="Pfam" id="PF02643">
    <property type="entry name" value="DUF192"/>
    <property type="match status" value="1"/>
</dbReference>
<protein>
    <recommendedName>
        <fullName evidence="3">DUF192 domain-containing protein</fullName>
    </recommendedName>
</protein>
<evidence type="ECO:0008006" key="3">
    <source>
        <dbReference type="Google" id="ProtNLM"/>
    </source>
</evidence>
<accession>W0EBG8</accession>
<dbReference type="EMBL" id="CP007032">
    <property type="protein sequence ID" value="AHF06878.1"/>
    <property type="molecule type" value="Genomic_DNA"/>
</dbReference>
<dbReference type="RefSeq" id="WP_006715439.1">
    <property type="nucleotide sequence ID" value="NZ_CP007032.1"/>
</dbReference>
<organism evidence="1 2">
    <name type="scientific">Desulfitobacterium metallireducens DSM 15288</name>
    <dbReference type="NCBI Taxonomy" id="871968"/>
    <lineage>
        <taxon>Bacteria</taxon>
        <taxon>Bacillati</taxon>
        <taxon>Bacillota</taxon>
        <taxon>Clostridia</taxon>
        <taxon>Eubacteriales</taxon>
        <taxon>Desulfitobacteriaceae</taxon>
        <taxon>Desulfitobacterium</taxon>
    </lineage>
</organism>
<dbReference type="OrthoDB" id="9813379at2"/>
<dbReference type="AlphaFoldDB" id="W0EBG8"/>
<dbReference type="Proteomes" id="UP000010847">
    <property type="component" value="Chromosome"/>
</dbReference>
<name>W0EBG8_9FIRM</name>
<evidence type="ECO:0000313" key="2">
    <source>
        <dbReference type="Proteomes" id="UP000010847"/>
    </source>
</evidence>